<dbReference type="GO" id="GO:0005524">
    <property type="term" value="F:ATP binding"/>
    <property type="evidence" value="ECO:0007669"/>
    <property type="project" value="UniProtKB-KW"/>
</dbReference>
<sequence>MKIDKKTVEYIANLARLALTEEEKESFTGQIDKILAYIDKLNKLVTSNIEPTFHAAPLKNVFRDDEVKPSLTQEEALSNAPDKDRGYFKVPKIIE</sequence>
<dbReference type="Pfam" id="PF02686">
    <property type="entry name" value="GatC"/>
    <property type="match status" value="1"/>
</dbReference>
<evidence type="ECO:0000256" key="2">
    <source>
        <dbReference type="SAM" id="MobiDB-lite"/>
    </source>
</evidence>
<dbReference type="SUPFAM" id="SSF141000">
    <property type="entry name" value="Glu-tRNAGln amidotransferase C subunit"/>
    <property type="match status" value="1"/>
</dbReference>
<accession>A0A2M6ZI07</accession>
<keyword evidence="1" id="KW-0547">Nucleotide-binding</keyword>
<keyword evidence="1" id="KW-0067">ATP-binding</keyword>
<dbReference type="InterPro" id="IPR003837">
    <property type="entry name" value="GatC"/>
</dbReference>
<organism evidence="3 4">
    <name type="scientific">Candidatus Desantisbacteria bacterium CG07_land_8_20_14_0_80_39_15</name>
    <dbReference type="NCBI Taxonomy" id="1974549"/>
    <lineage>
        <taxon>Bacteria</taxon>
        <taxon>Candidatus Desantisiibacteriota</taxon>
    </lineage>
</organism>
<dbReference type="PANTHER" id="PTHR15004:SF0">
    <property type="entry name" value="GLUTAMYL-TRNA(GLN) AMIDOTRANSFERASE SUBUNIT C, MITOCHONDRIAL"/>
    <property type="match status" value="1"/>
</dbReference>
<evidence type="ECO:0000313" key="4">
    <source>
        <dbReference type="Proteomes" id="UP000229227"/>
    </source>
</evidence>
<dbReference type="HAMAP" id="MF_00122">
    <property type="entry name" value="GatC"/>
    <property type="match status" value="1"/>
</dbReference>
<feature type="region of interest" description="Disordered" evidence="2">
    <location>
        <begin position="76"/>
        <end position="95"/>
    </location>
</feature>
<proteinExistence type="inferred from homology"/>
<feature type="compositionally biased region" description="Basic and acidic residues" evidence="2">
    <location>
        <begin position="81"/>
        <end position="95"/>
    </location>
</feature>
<protein>
    <recommendedName>
        <fullName evidence="1">Aspartyl/glutamyl-tRNA(Asn/Gln) amidotransferase subunit C</fullName>
        <shortName evidence="1">Asp/Glu-ADT subunit C</shortName>
        <ecNumber evidence="1">6.3.5.-</ecNumber>
    </recommendedName>
</protein>
<dbReference type="GO" id="GO:0006450">
    <property type="term" value="P:regulation of translational fidelity"/>
    <property type="evidence" value="ECO:0007669"/>
    <property type="project" value="InterPro"/>
</dbReference>
<comment type="subunit">
    <text evidence="1">Heterotrimer of A, B and C subunits.</text>
</comment>
<gene>
    <name evidence="1 3" type="primary">gatC</name>
    <name evidence="3" type="ORF">COS91_01430</name>
</gene>
<reference evidence="4" key="1">
    <citation type="submission" date="2017-09" db="EMBL/GenBank/DDBJ databases">
        <title>Depth-based differentiation of microbial function through sediment-hosted aquifers and enrichment of novel symbionts in the deep terrestrial subsurface.</title>
        <authorList>
            <person name="Probst A.J."/>
            <person name="Ladd B."/>
            <person name="Jarett J.K."/>
            <person name="Geller-Mcgrath D.E."/>
            <person name="Sieber C.M.K."/>
            <person name="Emerson J.B."/>
            <person name="Anantharaman K."/>
            <person name="Thomas B.C."/>
            <person name="Malmstrom R."/>
            <person name="Stieglmeier M."/>
            <person name="Klingl A."/>
            <person name="Woyke T."/>
            <person name="Ryan C.M."/>
            <person name="Banfield J.F."/>
        </authorList>
    </citation>
    <scope>NUCLEOTIDE SEQUENCE [LARGE SCALE GENOMIC DNA]</scope>
</reference>
<comment type="caution">
    <text evidence="3">The sequence shown here is derived from an EMBL/GenBank/DDBJ whole genome shotgun (WGS) entry which is preliminary data.</text>
</comment>
<comment type="function">
    <text evidence="1">Allows the formation of correctly charged Asn-tRNA(Asn) or Gln-tRNA(Gln) through the transamidation of misacylated Asp-tRNA(Asn) or Glu-tRNA(Gln) in organisms which lack either or both of asparaginyl-tRNA or glutaminyl-tRNA synthetases. The reaction takes place in the presence of glutamine and ATP through an activated phospho-Asp-tRNA(Asn) or phospho-Glu-tRNA(Gln).</text>
</comment>
<keyword evidence="1" id="KW-0648">Protein biosynthesis</keyword>
<name>A0A2M6ZI07_9BACT</name>
<dbReference type="GO" id="GO:0006412">
    <property type="term" value="P:translation"/>
    <property type="evidence" value="ECO:0007669"/>
    <property type="project" value="UniProtKB-UniRule"/>
</dbReference>
<dbReference type="GO" id="GO:0016740">
    <property type="term" value="F:transferase activity"/>
    <property type="evidence" value="ECO:0007669"/>
    <property type="project" value="UniProtKB-KW"/>
</dbReference>
<dbReference type="Gene3D" id="1.10.20.60">
    <property type="entry name" value="Glu-tRNAGln amidotransferase C subunit, N-terminal domain"/>
    <property type="match status" value="1"/>
</dbReference>
<keyword evidence="1 3" id="KW-0436">Ligase</keyword>
<dbReference type="AlphaFoldDB" id="A0A2M6ZI07"/>
<evidence type="ECO:0000256" key="1">
    <source>
        <dbReference type="HAMAP-Rule" id="MF_00122"/>
    </source>
</evidence>
<dbReference type="Proteomes" id="UP000229227">
    <property type="component" value="Unassembled WGS sequence"/>
</dbReference>
<dbReference type="PANTHER" id="PTHR15004">
    <property type="entry name" value="GLUTAMYL-TRNA(GLN) AMIDOTRANSFERASE SUBUNIT C, MITOCHONDRIAL"/>
    <property type="match status" value="1"/>
</dbReference>
<comment type="catalytic activity">
    <reaction evidence="1">
        <text>L-aspartyl-tRNA(Asn) + L-glutamine + ATP + H2O = L-asparaginyl-tRNA(Asn) + L-glutamate + ADP + phosphate + 2 H(+)</text>
        <dbReference type="Rhea" id="RHEA:14513"/>
        <dbReference type="Rhea" id="RHEA-COMP:9674"/>
        <dbReference type="Rhea" id="RHEA-COMP:9677"/>
        <dbReference type="ChEBI" id="CHEBI:15377"/>
        <dbReference type="ChEBI" id="CHEBI:15378"/>
        <dbReference type="ChEBI" id="CHEBI:29985"/>
        <dbReference type="ChEBI" id="CHEBI:30616"/>
        <dbReference type="ChEBI" id="CHEBI:43474"/>
        <dbReference type="ChEBI" id="CHEBI:58359"/>
        <dbReference type="ChEBI" id="CHEBI:78515"/>
        <dbReference type="ChEBI" id="CHEBI:78516"/>
        <dbReference type="ChEBI" id="CHEBI:456216"/>
    </reaction>
</comment>
<dbReference type="GO" id="GO:0050567">
    <property type="term" value="F:glutaminyl-tRNA synthase (glutamine-hydrolyzing) activity"/>
    <property type="evidence" value="ECO:0007669"/>
    <property type="project" value="UniProtKB-UniRule"/>
</dbReference>
<dbReference type="EMBL" id="PEWN01000022">
    <property type="protein sequence ID" value="PIU52017.1"/>
    <property type="molecule type" value="Genomic_DNA"/>
</dbReference>
<dbReference type="GO" id="GO:0050566">
    <property type="term" value="F:asparaginyl-tRNA synthase (glutamine-hydrolyzing) activity"/>
    <property type="evidence" value="ECO:0007669"/>
    <property type="project" value="RHEA"/>
</dbReference>
<dbReference type="GO" id="GO:0070681">
    <property type="term" value="P:glutaminyl-tRNAGln biosynthesis via transamidation"/>
    <property type="evidence" value="ECO:0007669"/>
    <property type="project" value="TreeGrafter"/>
</dbReference>
<dbReference type="NCBIfam" id="TIGR00135">
    <property type="entry name" value="gatC"/>
    <property type="match status" value="1"/>
</dbReference>
<evidence type="ECO:0000313" key="3">
    <source>
        <dbReference type="EMBL" id="PIU52017.1"/>
    </source>
</evidence>
<comment type="catalytic activity">
    <reaction evidence="1">
        <text>L-glutamyl-tRNA(Gln) + L-glutamine + ATP + H2O = L-glutaminyl-tRNA(Gln) + L-glutamate + ADP + phosphate + H(+)</text>
        <dbReference type="Rhea" id="RHEA:17521"/>
        <dbReference type="Rhea" id="RHEA-COMP:9681"/>
        <dbReference type="Rhea" id="RHEA-COMP:9684"/>
        <dbReference type="ChEBI" id="CHEBI:15377"/>
        <dbReference type="ChEBI" id="CHEBI:15378"/>
        <dbReference type="ChEBI" id="CHEBI:29985"/>
        <dbReference type="ChEBI" id="CHEBI:30616"/>
        <dbReference type="ChEBI" id="CHEBI:43474"/>
        <dbReference type="ChEBI" id="CHEBI:58359"/>
        <dbReference type="ChEBI" id="CHEBI:78520"/>
        <dbReference type="ChEBI" id="CHEBI:78521"/>
        <dbReference type="ChEBI" id="CHEBI:456216"/>
    </reaction>
</comment>
<comment type="similarity">
    <text evidence="1">Belongs to the GatC family.</text>
</comment>
<dbReference type="InterPro" id="IPR036113">
    <property type="entry name" value="Asp/Glu-ADT_sf_sub_c"/>
</dbReference>
<dbReference type="EC" id="6.3.5.-" evidence="1"/>
<keyword evidence="3" id="KW-0808">Transferase</keyword>